<dbReference type="RefSeq" id="WP_167385949.1">
    <property type="nucleotide sequence ID" value="NZ_CAWNQI010000084.1"/>
</dbReference>
<evidence type="ECO:0000259" key="2">
    <source>
        <dbReference type="Pfam" id="PF11924"/>
    </source>
</evidence>
<dbReference type="PANTHER" id="PTHR39576:SF2">
    <property type="entry name" value="ATTACHING AND EFFACING PROTEIN HOMOLOG-RELATED"/>
    <property type="match status" value="1"/>
</dbReference>
<organism evidence="3 4">
    <name type="scientific">Xenorhabdus miraniensis</name>
    <dbReference type="NCBI Taxonomy" id="351674"/>
    <lineage>
        <taxon>Bacteria</taxon>
        <taxon>Pseudomonadati</taxon>
        <taxon>Pseudomonadota</taxon>
        <taxon>Gammaproteobacteria</taxon>
        <taxon>Enterobacterales</taxon>
        <taxon>Morganellaceae</taxon>
        <taxon>Xenorhabdus</taxon>
    </lineage>
</organism>
<sequence length="1161" mass="129756">MPSYARKIILFFIFFYALFMPSAIINAVAENNPQNDKLHTQLAKNDETSEPDMPQIIGSKIHSVNRLLSTSPAELVEQAKSYALGKFNSTVSSEAQKWLSQFGTAKINFGLDKKGKLENHSLDLLLPLYDNKTKWLLFSQLGYRNKDSRNTINFGFGGRYFYQNWMYGLNTFYDYDITGKNRRIGLGSEIWGDYIKLSANAYHRLSNWQKSRNFDYYYERPANGYDINSEFYLPFYPNLGAKLSYEKYFGDSVTLFNRDTKQKNPSLVKLGVTYTPIPLITMGVDYKQGERGFTETQFLANLNYRFGVPLSAQLSGDNVASIRTLAGSRHDLVERNNHIVLDHRKIPVAEISEQNPPIEIEGYSGENIDIFHPFSGSSVKQFHWSIIRDKTEIKEIFEKEGGKISYEEGRVKATLPNLLSGKNENKINTYTGYFFAELSNGKKTAIQPLILTVKPFLIQENDDVPNFKPHDGSLPASGTEGYKFDPVIIFKKFNNPELIKNTTFNKIQWVTEPPADDKNKLKFEPGDKFEQITTDESGHFPEKARVTLTSGEYVGDVKVYLIMDDQPKQLVNNNIRYSVKFKEDKSKYHIKEKKLVVDLSGPIFANGVDNYTYTAIVIDENGAEVKEQEEIDKVKWSAKDKSGSDITEKIQIDGSSKTTSGGRLIAKVSSNEPFTNVVISLSIEGHDAVSADKKVSFVPPDIKVTSSPKSPIFVNETYTLTAEIKDGSIGKPAIKWTIVQGDQQAILTPDSLDSSKATLTSSVAQIVKVKASIDNGATKSAPVEMAFKSPPVDFDIENVVVGIIDSRGNFNPGIPSKALVGDGTSAYAYRATIKNKKTGKAVSNYPFDEKDIQWTRDHSQLTTDQLTGPTIKSYTTTPDGYLYATLTSQVGVDGVKVTLKIPESNSPETKRFISKDADTVSFKPIIQPAVFYLYNTYSGESKVFDNKNGKLHPNTIFATLRGELRDLKYPEQGFNKKDKITYGYAFDPDSFYGAAMLSFGSYRPGDPPNTGTGPIQFQAPGSATITATINKPSGEIQLYEYKMVATKILNPVHGGYVNVSDNNTCPVPPGNSSNMIVDIFSDKEAADPSDIYSLHNEFGNLYNWGVFNDEPTMDKNKVTFIVKNTSSVKGHFRVYDSKNNTFDDYSDGVLLCYSAILKTNK</sequence>
<dbReference type="InterPro" id="IPR051715">
    <property type="entry name" value="Intimin-Invasin_domain"/>
</dbReference>
<dbReference type="InterPro" id="IPR024519">
    <property type="entry name" value="IAT_beta"/>
</dbReference>
<accession>A0A2D0JSY6</accession>
<reference evidence="3 4" key="1">
    <citation type="journal article" date="2017" name="Nat. Microbiol.">
        <title>Natural product diversity associated with the nematode symbionts Photorhabdus and Xenorhabdus.</title>
        <authorList>
            <person name="Tobias N.J."/>
            <person name="Wolff H."/>
            <person name="Djahanschiri B."/>
            <person name="Grundmann F."/>
            <person name="Kronenwerth M."/>
            <person name="Shi Y.M."/>
            <person name="Simonyi S."/>
            <person name="Grun P."/>
            <person name="Shapiro-Ilan D."/>
            <person name="Pidot S.J."/>
            <person name="Stinear T.P."/>
            <person name="Ebersberger I."/>
            <person name="Bode H.B."/>
        </authorList>
    </citation>
    <scope>NUCLEOTIDE SEQUENCE [LARGE SCALE GENOMIC DNA]</scope>
    <source>
        <strain evidence="3 4">DSM 17902</strain>
    </source>
</reference>
<dbReference type="GO" id="GO:0009279">
    <property type="term" value="C:cell outer membrane"/>
    <property type="evidence" value="ECO:0007669"/>
    <property type="project" value="TreeGrafter"/>
</dbReference>
<dbReference type="GO" id="GO:0007155">
    <property type="term" value="P:cell adhesion"/>
    <property type="evidence" value="ECO:0007669"/>
    <property type="project" value="InterPro"/>
</dbReference>
<dbReference type="PRINTS" id="PR01369">
    <property type="entry name" value="INTIMIN"/>
</dbReference>
<name>A0A2D0JSY6_9GAMM</name>
<keyword evidence="4" id="KW-1185">Reference proteome</keyword>
<protein>
    <submittedName>
        <fullName evidence="3">Putative invasin</fullName>
    </submittedName>
</protein>
<dbReference type="Proteomes" id="UP000221980">
    <property type="component" value="Unassembled WGS sequence"/>
</dbReference>
<dbReference type="InterPro" id="IPR013783">
    <property type="entry name" value="Ig-like_fold"/>
</dbReference>
<feature type="domain" description="Inverse autotransporter beta-domain" evidence="2">
    <location>
        <begin position="72"/>
        <end position="337"/>
    </location>
</feature>
<comment type="caution">
    <text evidence="3">The sequence shown here is derived from an EMBL/GenBank/DDBJ whole genome shotgun (WGS) entry which is preliminary data.</text>
</comment>
<comment type="similarity">
    <text evidence="1">Belongs to the intimin/invasin family.</text>
</comment>
<dbReference type="InterPro" id="IPR038177">
    <property type="entry name" value="IAT_beta_sf"/>
</dbReference>
<evidence type="ECO:0000313" key="3">
    <source>
        <dbReference type="EMBL" id="PHM49435.1"/>
    </source>
</evidence>
<evidence type="ECO:0000313" key="4">
    <source>
        <dbReference type="Proteomes" id="UP000221980"/>
    </source>
</evidence>
<dbReference type="PANTHER" id="PTHR39576">
    <property type="entry name" value="ATTACHING AND EFFACING PROTEIN HOMOLOG-RELATED-RELATED"/>
    <property type="match status" value="1"/>
</dbReference>
<dbReference type="Gene3D" id="2.40.160.160">
    <property type="entry name" value="Inverse autotransporter, beta-domain"/>
    <property type="match status" value="1"/>
</dbReference>
<dbReference type="Pfam" id="PF11924">
    <property type="entry name" value="IAT_beta"/>
    <property type="match status" value="1"/>
</dbReference>
<evidence type="ECO:0000256" key="1">
    <source>
        <dbReference type="ARBA" id="ARBA00010116"/>
    </source>
</evidence>
<dbReference type="InterPro" id="IPR003535">
    <property type="entry name" value="Intimin/invasin_bac"/>
</dbReference>
<dbReference type="EMBL" id="NITZ01000005">
    <property type="protein sequence ID" value="PHM49435.1"/>
    <property type="molecule type" value="Genomic_DNA"/>
</dbReference>
<dbReference type="FunFam" id="2.40.160.160:FF:000001">
    <property type="entry name" value="Intimin-like inverse autotransporter SinH"/>
    <property type="match status" value="1"/>
</dbReference>
<dbReference type="AlphaFoldDB" id="A0A2D0JSY6"/>
<dbReference type="Gene3D" id="2.60.40.10">
    <property type="entry name" value="Immunoglobulins"/>
    <property type="match status" value="1"/>
</dbReference>
<proteinExistence type="inferred from homology"/>
<gene>
    <name evidence="3" type="ORF">Xmir_01357</name>
</gene>